<evidence type="ECO:0000313" key="1">
    <source>
        <dbReference type="EMBL" id="TNV86492.1"/>
    </source>
</evidence>
<dbReference type="AlphaFoldDB" id="A0A8J8T8L6"/>
<sequence length="95" mass="10678">MSDSFMLFAIISAATILAEVTLRQKTEILSILVINMSQISIYYFLVDLEESPSSTLISLLYQFEIISYSFIQVSLLADSDVEFQAELKSSIINVN</sequence>
<reference evidence="1" key="1">
    <citation type="submission" date="2019-06" db="EMBL/GenBank/DDBJ databases">
        <authorList>
            <person name="Zheng W."/>
        </authorList>
    </citation>
    <scope>NUCLEOTIDE SEQUENCE</scope>
    <source>
        <strain evidence="1">QDHG01</strain>
    </source>
</reference>
<keyword evidence="2" id="KW-1185">Reference proteome</keyword>
<evidence type="ECO:0000313" key="2">
    <source>
        <dbReference type="Proteomes" id="UP000785679"/>
    </source>
</evidence>
<accession>A0A8J8T8L6</accession>
<dbReference type="EMBL" id="RRYP01001041">
    <property type="protein sequence ID" value="TNV86492.1"/>
    <property type="molecule type" value="Genomic_DNA"/>
</dbReference>
<gene>
    <name evidence="1" type="ORF">FGO68_gene10214</name>
</gene>
<name>A0A8J8T8L6_HALGN</name>
<comment type="caution">
    <text evidence="1">The sequence shown here is derived from an EMBL/GenBank/DDBJ whole genome shotgun (WGS) entry which is preliminary data.</text>
</comment>
<proteinExistence type="predicted"/>
<organism evidence="1 2">
    <name type="scientific">Halteria grandinella</name>
    <dbReference type="NCBI Taxonomy" id="5974"/>
    <lineage>
        <taxon>Eukaryota</taxon>
        <taxon>Sar</taxon>
        <taxon>Alveolata</taxon>
        <taxon>Ciliophora</taxon>
        <taxon>Intramacronucleata</taxon>
        <taxon>Spirotrichea</taxon>
        <taxon>Stichotrichia</taxon>
        <taxon>Sporadotrichida</taxon>
        <taxon>Halteriidae</taxon>
        <taxon>Halteria</taxon>
    </lineage>
</organism>
<protein>
    <submittedName>
        <fullName evidence="1">Uncharacterized protein</fullName>
    </submittedName>
</protein>
<dbReference type="Proteomes" id="UP000785679">
    <property type="component" value="Unassembled WGS sequence"/>
</dbReference>